<dbReference type="OrthoDB" id="293868at2759"/>
<protein>
    <recommendedName>
        <fullName evidence="3">EF-hand domain-containing protein</fullName>
    </recommendedName>
</protein>
<dbReference type="Proteomes" id="UP000298663">
    <property type="component" value="Unassembled WGS sequence"/>
</dbReference>
<reference evidence="4 5" key="1">
    <citation type="journal article" date="2015" name="Genome Biol.">
        <title>Comparative genomics of Steinernema reveals deeply conserved gene regulatory networks.</title>
        <authorList>
            <person name="Dillman A.R."/>
            <person name="Macchietto M."/>
            <person name="Porter C.F."/>
            <person name="Rogers A."/>
            <person name="Williams B."/>
            <person name="Antoshechkin I."/>
            <person name="Lee M.M."/>
            <person name="Goodwin Z."/>
            <person name="Lu X."/>
            <person name="Lewis E.E."/>
            <person name="Goodrich-Blair H."/>
            <person name="Stock S.P."/>
            <person name="Adams B.J."/>
            <person name="Sternberg P.W."/>
            <person name="Mortazavi A."/>
        </authorList>
    </citation>
    <scope>NUCLEOTIDE SEQUENCE [LARGE SCALE GENOMIC DNA]</scope>
    <source>
        <strain evidence="4 5">ALL</strain>
    </source>
</reference>
<accession>A0A4U5MLG8</accession>
<evidence type="ECO:0000256" key="1">
    <source>
        <dbReference type="ARBA" id="ARBA00022837"/>
    </source>
</evidence>
<evidence type="ECO:0000259" key="3">
    <source>
        <dbReference type="PROSITE" id="PS50222"/>
    </source>
</evidence>
<evidence type="ECO:0000313" key="4">
    <source>
        <dbReference type="EMBL" id="TKR70298.1"/>
    </source>
</evidence>
<keyword evidence="5" id="KW-1185">Reference proteome</keyword>
<dbReference type="InterPro" id="IPR002048">
    <property type="entry name" value="EF_hand_dom"/>
</dbReference>
<reference evidence="4 5" key="2">
    <citation type="journal article" date="2019" name="G3 (Bethesda)">
        <title>Hybrid Assembly of the Genome of the Entomopathogenic Nematode Steinernema carpocapsae Identifies the X-Chromosome.</title>
        <authorList>
            <person name="Serra L."/>
            <person name="Macchietto M."/>
            <person name="Macias-Munoz A."/>
            <person name="McGill C.J."/>
            <person name="Rodriguez I.M."/>
            <person name="Rodriguez B."/>
            <person name="Murad R."/>
            <person name="Mortazavi A."/>
        </authorList>
    </citation>
    <scope>NUCLEOTIDE SEQUENCE [LARGE SCALE GENOMIC DNA]</scope>
    <source>
        <strain evidence="4 5">ALL</strain>
    </source>
</reference>
<feature type="chain" id="PRO_5020384734" description="EF-hand domain-containing protein" evidence="2">
    <location>
        <begin position="19"/>
        <end position="186"/>
    </location>
</feature>
<evidence type="ECO:0000256" key="2">
    <source>
        <dbReference type="SAM" id="SignalP"/>
    </source>
</evidence>
<dbReference type="AlphaFoldDB" id="A0A4U5MLG8"/>
<dbReference type="InterPro" id="IPR011992">
    <property type="entry name" value="EF-hand-dom_pair"/>
</dbReference>
<dbReference type="SUPFAM" id="SSF47473">
    <property type="entry name" value="EF-hand"/>
    <property type="match status" value="1"/>
</dbReference>
<organism evidence="4 5">
    <name type="scientific">Steinernema carpocapsae</name>
    <name type="common">Entomopathogenic nematode</name>
    <dbReference type="NCBI Taxonomy" id="34508"/>
    <lineage>
        <taxon>Eukaryota</taxon>
        <taxon>Metazoa</taxon>
        <taxon>Ecdysozoa</taxon>
        <taxon>Nematoda</taxon>
        <taxon>Chromadorea</taxon>
        <taxon>Rhabditida</taxon>
        <taxon>Tylenchina</taxon>
        <taxon>Panagrolaimomorpha</taxon>
        <taxon>Strongyloidoidea</taxon>
        <taxon>Steinernematidae</taxon>
        <taxon>Steinernema</taxon>
    </lineage>
</organism>
<dbReference type="Gene3D" id="1.10.238.10">
    <property type="entry name" value="EF-hand"/>
    <property type="match status" value="2"/>
</dbReference>
<feature type="domain" description="EF-hand" evidence="3">
    <location>
        <begin position="52"/>
        <end position="87"/>
    </location>
</feature>
<sequence length="186" mass="21296">MFSTVLFISLFVSAYGQAVPYNPESPEAAFQRMDTDNNGLITVEDYFHRDPWYTQYTQKTFGDMDVNGDGKVSVTEYQTYHNMIAEAMKKEAEKTAFSWANNTISTYDKDGDDMINMAELDTFLRTELRRTSKNLESVIEPYDTDSNKKLDLIELTKFLSEIPMDKLDISDVPKGASDVKPVQIMF</sequence>
<dbReference type="InterPro" id="IPR018247">
    <property type="entry name" value="EF_Hand_1_Ca_BS"/>
</dbReference>
<feature type="signal peptide" evidence="2">
    <location>
        <begin position="1"/>
        <end position="18"/>
    </location>
</feature>
<name>A0A4U5MLG8_STECR</name>
<dbReference type="PROSITE" id="PS50222">
    <property type="entry name" value="EF_HAND_2"/>
    <property type="match status" value="1"/>
</dbReference>
<dbReference type="Pfam" id="PF13499">
    <property type="entry name" value="EF-hand_7"/>
    <property type="match status" value="1"/>
</dbReference>
<proteinExistence type="predicted"/>
<dbReference type="EMBL" id="AZBU02000007">
    <property type="protein sequence ID" value="TKR70298.1"/>
    <property type="molecule type" value="Genomic_DNA"/>
</dbReference>
<evidence type="ECO:0000313" key="5">
    <source>
        <dbReference type="Proteomes" id="UP000298663"/>
    </source>
</evidence>
<gene>
    <name evidence="4" type="ORF">L596_022340</name>
</gene>
<comment type="caution">
    <text evidence="4">The sequence shown here is derived from an EMBL/GenBank/DDBJ whole genome shotgun (WGS) entry which is preliminary data.</text>
</comment>
<keyword evidence="2" id="KW-0732">Signal</keyword>
<keyword evidence="1" id="KW-0106">Calcium</keyword>
<dbReference type="SMART" id="SM00054">
    <property type="entry name" value="EFh"/>
    <property type="match status" value="3"/>
</dbReference>
<dbReference type="GO" id="GO:0005509">
    <property type="term" value="F:calcium ion binding"/>
    <property type="evidence" value="ECO:0007669"/>
    <property type="project" value="InterPro"/>
</dbReference>
<dbReference type="PROSITE" id="PS00018">
    <property type="entry name" value="EF_HAND_1"/>
    <property type="match status" value="3"/>
</dbReference>